<name>A0A9D2QUN9_9FIRM</name>
<reference evidence="1" key="2">
    <citation type="submission" date="2021-04" db="EMBL/GenBank/DDBJ databases">
        <authorList>
            <person name="Gilroy R."/>
        </authorList>
    </citation>
    <scope>NUCLEOTIDE SEQUENCE</scope>
    <source>
        <strain evidence="1">ChiBcec6-4105</strain>
    </source>
</reference>
<dbReference type="AlphaFoldDB" id="A0A9D2QUN9"/>
<dbReference type="Proteomes" id="UP000823892">
    <property type="component" value="Unassembled WGS sequence"/>
</dbReference>
<sequence length="136" mass="15766">MKKHKQIWTVFLFMLLFVQSGLYFTGAQLLADCRKGEEITFVTGEDQKEVSITAPLTARDVNQLWTGGKKVHFSLTDISQKASYQESDQAEQRIYGCREKTGFDRREKYDLSDGLRAPPEQTIEYERQHKQNLSKL</sequence>
<gene>
    <name evidence="1" type="ORF">H9914_04850</name>
</gene>
<organism evidence="1 2">
    <name type="scientific">Candidatus Blautia avicola</name>
    <dbReference type="NCBI Taxonomy" id="2838483"/>
    <lineage>
        <taxon>Bacteria</taxon>
        <taxon>Bacillati</taxon>
        <taxon>Bacillota</taxon>
        <taxon>Clostridia</taxon>
        <taxon>Lachnospirales</taxon>
        <taxon>Lachnospiraceae</taxon>
        <taxon>Blautia</taxon>
    </lineage>
</organism>
<proteinExistence type="predicted"/>
<protein>
    <submittedName>
        <fullName evidence="1">Uncharacterized protein</fullName>
    </submittedName>
</protein>
<accession>A0A9D2QUN9</accession>
<dbReference type="EMBL" id="DWUY01000103">
    <property type="protein sequence ID" value="HJD28311.1"/>
    <property type="molecule type" value="Genomic_DNA"/>
</dbReference>
<evidence type="ECO:0000313" key="2">
    <source>
        <dbReference type="Proteomes" id="UP000823892"/>
    </source>
</evidence>
<evidence type="ECO:0000313" key="1">
    <source>
        <dbReference type="EMBL" id="HJD28311.1"/>
    </source>
</evidence>
<comment type="caution">
    <text evidence="1">The sequence shown here is derived from an EMBL/GenBank/DDBJ whole genome shotgun (WGS) entry which is preliminary data.</text>
</comment>
<reference evidence="1" key="1">
    <citation type="journal article" date="2021" name="PeerJ">
        <title>Extensive microbial diversity within the chicken gut microbiome revealed by metagenomics and culture.</title>
        <authorList>
            <person name="Gilroy R."/>
            <person name="Ravi A."/>
            <person name="Getino M."/>
            <person name="Pursley I."/>
            <person name="Horton D.L."/>
            <person name="Alikhan N.F."/>
            <person name="Baker D."/>
            <person name="Gharbi K."/>
            <person name="Hall N."/>
            <person name="Watson M."/>
            <person name="Adriaenssens E.M."/>
            <person name="Foster-Nyarko E."/>
            <person name="Jarju S."/>
            <person name="Secka A."/>
            <person name="Antonio M."/>
            <person name="Oren A."/>
            <person name="Chaudhuri R.R."/>
            <person name="La Ragione R."/>
            <person name="Hildebrand F."/>
            <person name="Pallen M.J."/>
        </authorList>
    </citation>
    <scope>NUCLEOTIDE SEQUENCE</scope>
    <source>
        <strain evidence="1">ChiBcec6-4105</strain>
    </source>
</reference>